<comment type="caution">
    <text evidence="3">The sequence shown here is derived from an EMBL/GenBank/DDBJ whole genome shotgun (WGS) entry which is preliminary data.</text>
</comment>
<evidence type="ECO:0000256" key="1">
    <source>
        <dbReference type="SAM" id="MobiDB-lite"/>
    </source>
</evidence>
<feature type="domain" description="BTB" evidence="2">
    <location>
        <begin position="110"/>
        <end position="186"/>
    </location>
</feature>
<dbReference type="AlphaFoldDB" id="A0A4S8S8N3"/>
<sequence length="344" mass="38561">MSAPKDDPIVLEYRPVFNLPCMARSYDLERLNGESIPVQPFQSFSAIPAYQNISFEEQRLKDTTLTAMADRKFGILSASSLKSLQAAFPDSKEGRSNRTAEVLSPKLPIVTITVGRGEDTTAFGIHRNIIEHCSPFFKLLLNGGTPTGIKPETEISPVSEIHLEGDAATFALYTEWVYSGRLWKKTLRDDMGDTKFLALGQAYILGEKLLDQNFKNMVLDTILSEFISGAKIDLTLVVFVYGRTNRTAPLRQLLVDIYTWYGHKDWLEDETTKGHIPPKFLADLSNAFLERYNDDVSVKARYPVMQACKYHEHPDSTTCSNAQTMRHPRKLAAGSEPGTDKVTS</sequence>
<dbReference type="PANTHER" id="PTHR47843">
    <property type="entry name" value="BTB DOMAIN-CONTAINING PROTEIN-RELATED"/>
    <property type="match status" value="1"/>
</dbReference>
<dbReference type="InterPro" id="IPR000210">
    <property type="entry name" value="BTB/POZ_dom"/>
</dbReference>
<evidence type="ECO:0000259" key="2">
    <source>
        <dbReference type="PROSITE" id="PS50097"/>
    </source>
</evidence>
<feature type="region of interest" description="Disordered" evidence="1">
    <location>
        <begin position="316"/>
        <end position="344"/>
    </location>
</feature>
<evidence type="ECO:0000313" key="3">
    <source>
        <dbReference type="EMBL" id="THV66677.1"/>
    </source>
</evidence>
<proteinExistence type="predicted"/>
<dbReference type="CDD" id="cd18186">
    <property type="entry name" value="BTB_POZ_ZBTB_KLHL-like"/>
    <property type="match status" value="1"/>
</dbReference>
<reference evidence="3 4" key="1">
    <citation type="submission" date="2018-10" db="EMBL/GenBank/DDBJ databases">
        <title>Fifty Aureobasidium pullulans genomes reveal a recombining polyextremotolerant generalist.</title>
        <authorList>
            <person name="Gostincar C."/>
            <person name="Turk M."/>
            <person name="Zajc J."/>
            <person name="Gunde-Cimerman N."/>
        </authorList>
    </citation>
    <scope>NUCLEOTIDE SEQUENCE [LARGE SCALE GENOMIC DNA]</scope>
    <source>
        <strain evidence="3 4">EXF-11900</strain>
    </source>
</reference>
<dbReference type="Gene3D" id="3.30.710.10">
    <property type="entry name" value="Potassium Channel Kv1.1, Chain A"/>
    <property type="match status" value="1"/>
</dbReference>
<organism evidence="3 4">
    <name type="scientific">Aureobasidium pullulans</name>
    <name type="common">Black yeast</name>
    <name type="synonym">Pullularia pullulans</name>
    <dbReference type="NCBI Taxonomy" id="5580"/>
    <lineage>
        <taxon>Eukaryota</taxon>
        <taxon>Fungi</taxon>
        <taxon>Dikarya</taxon>
        <taxon>Ascomycota</taxon>
        <taxon>Pezizomycotina</taxon>
        <taxon>Dothideomycetes</taxon>
        <taxon>Dothideomycetidae</taxon>
        <taxon>Dothideales</taxon>
        <taxon>Saccotheciaceae</taxon>
        <taxon>Aureobasidium</taxon>
    </lineage>
</organism>
<dbReference type="PANTHER" id="PTHR47843:SF2">
    <property type="entry name" value="BTB DOMAIN-CONTAINING PROTEIN"/>
    <property type="match status" value="1"/>
</dbReference>
<dbReference type="PROSITE" id="PS50097">
    <property type="entry name" value="BTB"/>
    <property type="match status" value="1"/>
</dbReference>
<dbReference type="InterPro" id="IPR011333">
    <property type="entry name" value="SKP1/BTB/POZ_sf"/>
</dbReference>
<name>A0A4S8S8N3_AURPU</name>
<evidence type="ECO:0000313" key="4">
    <source>
        <dbReference type="Proteomes" id="UP000304951"/>
    </source>
</evidence>
<dbReference type="EMBL" id="QZAF01000496">
    <property type="protein sequence ID" value="THV66677.1"/>
    <property type="molecule type" value="Genomic_DNA"/>
</dbReference>
<dbReference type="Proteomes" id="UP000304951">
    <property type="component" value="Unassembled WGS sequence"/>
</dbReference>
<accession>A0A4S8S8N3</accession>
<gene>
    <name evidence="3" type="ORF">D6D28_08148</name>
</gene>
<protein>
    <recommendedName>
        <fullName evidence="2">BTB domain-containing protein</fullName>
    </recommendedName>
</protein>